<evidence type="ECO:0000313" key="3">
    <source>
        <dbReference type="Proteomes" id="UP001364224"/>
    </source>
</evidence>
<dbReference type="RefSeq" id="WP_334480806.1">
    <property type="nucleotide sequence ID" value="NZ_JAZHRV010000001.1"/>
</dbReference>
<feature type="compositionally biased region" description="Basic and acidic residues" evidence="1">
    <location>
        <begin position="19"/>
        <end position="32"/>
    </location>
</feature>
<dbReference type="Proteomes" id="UP001364224">
    <property type="component" value="Unassembled WGS sequence"/>
</dbReference>
<evidence type="ECO:0000256" key="1">
    <source>
        <dbReference type="SAM" id="MobiDB-lite"/>
    </source>
</evidence>
<name>A0ABU8BAW1_9BRAD</name>
<feature type="region of interest" description="Disordered" evidence="1">
    <location>
        <begin position="120"/>
        <end position="141"/>
    </location>
</feature>
<protein>
    <submittedName>
        <fullName evidence="2">Uncharacterized protein</fullName>
    </submittedName>
</protein>
<feature type="compositionally biased region" description="Pro residues" evidence="1">
    <location>
        <begin position="38"/>
        <end position="47"/>
    </location>
</feature>
<evidence type="ECO:0000313" key="2">
    <source>
        <dbReference type="EMBL" id="MEH2555662.1"/>
    </source>
</evidence>
<accession>A0ABU8BAW1</accession>
<comment type="caution">
    <text evidence="2">The sequence shown here is derived from an EMBL/GenBank/DDBJ whole genome shotgun (WGS) entry which is preliminary data.</text>
</comment>
<dbReference type="EMBL" id="JAZHRV010000001">
    <property type="protein sequence ID" value="MEH2555662.1"/>
    <property type="molecule type" value="Genomic_DNA"/>
</dbReference>
<organism evidence="2 3">
    <name type="scientific">Bradyrhizobium algeriense</name>
    <dbReference type="NCBI Taxonomy" id="634784"/>
    <lineage>
        <taxon>Bacteria</taxon>
        <taxon>Pseudomonadati</taxon>
        <taxon>Pseudomonadota</taxon>
        <taxon>Alphaproteobacteria</taxon>
        <taxon>Hyphomicrobiales</taxon>
        <taxon>Nitrobacteraceae</taxon>
        <taxon>Bradyrhizobium</taxon>
    </lineage>
</organism>
<proteinExistence type="predicted"/>
<reference evidence="2 3" key="1">
    <citation type="submission" date="2024-02" db="EMBL/GenBank/DDBJ databases">
        <title>Adaptive strategies in a cosmopolitan and abundant soil bacterium.</title>
        <authorList>
            <person name="Carini P."/>
        </authorList>
    </citation>
    <scope>NUCLEOTIDE SEQUENCE [LARGE SCALE GENOMIC DNA]</scope>
    <source>
        <strain evidence="2 3">AZCC 1608</strain>
    </source>
</reference>
<keyword evidence="3" id="KW-1185">Reference proteome</keyword>
<sequence length="141" mass="15303">MTQSDPTDNALAAIASILDRPESHREPDKPVVAEHGPVAPPPIPVTPSPIEAHGYSRHGPGPMASIRFKWTVRLENGDYYVDETIGENSAPIVSGPMSREAAIQTVDDRESDARRRFEQLKSEMTERGAAANLVSKDSSEA</sequence>
<feature type="region of interest" description="Disordered" evidence="1">
    <location>
        <begin position="17"/>
        <end position="59"/>
    </location>
</feature>
<gene>
    <name evidence="2" type="ORF">V1286_003191</name>
</gene>